<dbReference type="PANTHER" id="PTHR15910">
    <property type="entry name" value="ARCHAEMETZINCIN"/>
    <property type="match status" value="1"/>
</dbReference>
<name>A0A6G1GRX4_9PEZI</name>
<dbReference type="InterPro" id="IPR012962">
    <property type="entry name" value="Pept_M54_archaemetzincn"/>
</dbReference>
<evidence type="ECO:0000313" key="8">
    <source>
        <dbReference type="EMBL" id="KAF1983685.1"/>
    </source>
</evidence>
<evidence type="ECO:0000256" key="4">
    <source>
        <dbReference type="ARBA" id="ARBA00022801"/>
    </source>
</evidence>
<dbReference type="GO" id="GO:0008237">
    <property type="term" value="F:metallopeptidase activity"/>
    <property type="evidence" value="ECO:0007669"/>
    <property type="project" value="UniProtKB-KW"/>
</dbReference>
<evidence type="ECO:0000256" key="2">
    <source>
        <dbReference type="ARBA" id="ARBA00022670"/>
    </source>
</evidence>
<protein>
    <submittedName>
        <fullName evidence="8">Uncharacterized protein</fullName>
    </submittedName>
</protein>
<dbReference type="GO" id="GO:0046872">
    <property type="term" value="F:metal ion binding"/>
    <property type="evidence" value="ECO:0007669"/>
    <property type="project" value="UniProtKB-KW"/>
</dbReference>
<dbReference type="CDD" id="cd11375">
    <property type="entry name" value="Peptidase_M54"/>
    <property type="match status" value="1"/>
</dbReference>
<accession>A0A6G1GRX4</accession>
<dbReference type="EMBL" id="ML977173">
    <property type="protein sequence ID" value="KAF1983685.1"/>
    <property type="molecule type" value="Genomic_DNA"/>
</dbReference>
<evidence type="ECO:0000256" key="1">
    <source>
        <dbReference type="ARBA" id="ARBA00001947"/>
    </source>
</evidence>
<proteinExistence type="predicted"/>
<feature type="region of interest" description="Disordered" evidence="7">
    <location>
        <begin position="295"/>
        <end position="333"/>
    </location>
</feature>
<keyword evidence="6" id="KW-0482">Metalloprotease</keyword>
<dbReference type="Proteomes" id="UP000800041">
    <property type="component" value="Unassembled WGS sequence"/>
</dbReference>
<evidence type="ECO:0000256" key="7">
    <source>
        <dbReference type="SAM" id="MobiDB-lite"/>
    </source>
</evidence>
<comment type="cofactor">
    <cofactor evidence="1">
        <name>Zn(2+)</name>
        <dbReference type="ChEBI" id="CHEBI:29105"/>
    </cofactor>
</comment>
<organism evidence="8 9">
    <name type="scientific">Aulographum hederae CBS 113979</name>
    <dbReference type="NCBI Taxonomy" id="1176131"/>
    <lineage>
        <taxon>Eukaryota</taxon>
        <taxon>Fungi</taxon>
        <taxon>Dikarya</taxon>
        <taxon>Ascomycota</taxon>
        <taxon>Pezizomycotina</taxon>
        <taxon>Dothideomycetes</taxon>
        <taxon>Pleosporomycetidae</taxon>
        <taxon>Aulographales</taxon>
        <taxon>Aulographaceae</taxon>
    </lineage>
</organism>
<reference evidence="8" key="1">
    <citation type="journal article" date="2020" name="Stud. Mycol.">
        <title>101 Dothideomycetes genomes: a test case for predicting lifestyles and emergence of pathogens.</title>
        <authorList>
            <person name="Haridas S."/>
            <person name="Albert R."/>
            <person name="Binder M."/>
            <person name="Bloem J."/>
            <person name="Labutti K."/>
            <person name="Salamov A."/>
            <person name="Andreopoulos B."/>
            <person name="Baker S."/>
            <person name="Barry K."/>
            <person name="Bills G."/>
            <person name="Bluhm B."/>
            <person name="Cannon C."/>
            <person name="Castanera R."/>
            <person name="Culley D."/>
            <person name="Daum C."/>
            <person name="Ezra D."/>
            <person name="Gonzalez J."/>
            <person name="Henrissat B."/>
            <person name="Kuo A."/>
            <person name="Liang C."/>
            <person name="Lipzen A."/>
            <person name="Lutzoni F."/>
            <person name="Magnuson J."/>
            <person name="Mondo S."/>
            <person name="Nolan M."/>
            <person name="Ohm R."/>
            <person name="Pangilinan J."/>
            <person name="Park H.-J."/>
            <person name="Ramirez L."/>
            <person name="Alfaro M."/>
            <person name="Sun H."/>
            <person name="Tritt A."/>
            <person name="Yoshinaga Y."/>
            <person name="Zwiers L.-H."/>
            <person name="Turgeon B."/>
            <person name="Goodwin S."/>
            <person name="Spatafora J."/>
            <person name="Crous P."/>
            <person name="Grigoriev I."/>
        </authorList>
    </citation>
    <scope>NUCLEOTIDE SEQUENCE</scope>
    <source>
        <strain evidence="8">CBS 113979</strain>
    </source>
</reference>
<keyword evidence="5" id="KW-0862">Zinc</keyword>
<keyword evidence="9" id="KW-1185">Reference proteome</keyword>
<dbReference type="GO" id="GO:0006508">
    <property type="term" value="P:proteolysis"/>
    <property type="evidence" value="ECO:0007669"/>
    <property type="project" value="UniProtKB-KW"/>
</dbReference>
<evidence type="ECO:0000256" key="3">
    <source>
        <dbReference type="ARBA" id="ARBA00022723"/>
    </source>
</evidence>
<dbReference type="SUPFAM" id="SSF55486">
    <property type="entry name" value="Metalloproteases ('zincins'), catalytic domain"/>
    <property type="match status" value="1"/>
</dbReference>
<sequence length="473" mass="52377">MSSQCFHHVLCFDPSSHAEEAGFRRPDSHERVAAAEFEPPTLSEKRKQNGKNPPIPVLSSTFPAPLVLPDDDLALDPEYPPQSLIEWRDEEARNAVTKQRGVLYISGPPTIESTVEFIRAWSQPILSERQAEIPHPKTQDIADYLSVFYPGMPVKLLPPDTFEFTAWNATTRKTPRYIGLNHVPSKTITRIRTHASHDTLFLRQINLNDILDAAISALPNDAYALVVIVEQDMYEDADDDFACGRAYGGSRVAVVSGARYHPGLDEVQGVERMHGWPASHCRGYVDECSDAYTSVSETSKQKKKKQKKTAPGNVEEVQKPNLPPASNPQTNTSPMHAALLAHNSLSPSPSSTPSPITLSHLWLSRLAKTASHELGHCFGIDHCVYYACIMQGTASMVEDARQPPYLCPVDLRKVLKAVEVGRRSAGGKEMSIAEREEEWCEGMLGFCMRMGEGGENAFGAFAAWLRGRIEELS</sequence>
<dbReference type="OrthoDB" id="2365600at2759"/>
<dbReference type="InterPro" id="IPR024079">
    <property type="entry name" value="MetalloPept_cat_dom_sf"/>
</dbReference>
<evidence type="ECO:0000313" key="9">
    <source>
        <dbReference type="Proteomes" id="UP000800041"/>
    </source>
</evidence>
<feature type="region of interest" description="Disordered" evidence="7">
    <location>
        <begin position="17"/>
        <end position="56"/>
    </location>
</feature>
<dbReference type="AlphaFoldDB" id="A0A6G1GRX4"/>
<keyword evidence="4" id="KW-0378">Hydrolase</keyword>
<feature type="compositionally biased region" description="Basic and acidic residues" evidence="7">
    <location>
        <begin position="17"/>
        <end position="33"/>
    </location>
</feature>
<evidence type="ECO:0000256" key="6">
    <source>
        <dbReference type="ARBA" id="ARBA00023049"/>
    </source>
</evidence>
<keyword evidence="2" id="KW-0645">Protease</keyword>
<gene>
    <name evidence="8" type="ORF">K402DRAFT_396430</name>
</gene>
<keyword evidence="3" id="KW-0479">Metal-binding</keyword>
<dbReference type="PANTHER" id="PTHR15910:SF1">
    <property type="entry name" value="ARCHAEMETZINCIN-2"/>
    <property type="match status" value="1"/>
</dbReference>
<evidence type="ECO:0000256" key="5">
    <source>
        <dbReference type="ARBA" id="ARBA00022833"/>
    </source>
</evidence>
<dbReference type="Pfam" id="PF07998">
    <property type="entry name" value="Peptidase_M54"/>
    <property type="match status" value="1"/>
</dbReference>
<dbReference type="Gene3D" id="3.40.390.10">
    <property type="entry name" value="Collagenase (Catalytic Domain)"/>
    <property type="match status" value="1"/>
</dbReference>